<accession>A0ABP8V2P4</accession>
<protein>
    <submittedName>
        <fullName evidence="1">Uncharacterized protein</fullName>
    </submittedName>
</protein>
<evidence type="ECO:0000313" key="2">
    <source>
        <dbReference type="Proteomes" id="UP001500604"/>
    </source>
</evidence>
<organism evidence="1 2">
    <name type="scientific">Kistimonas scapharcae</name>
    <dbReference type="NCBI Taxonomy" id="1036133"/>
    <lineage>
        <taxon>Bacteria</taxon>
        <taxon>Pseudomonadati</taxon>
        <taxon>Pseudomonadota</taxon>
        <taxon>Gammaproteobacteria</taxon>
        <taxon>Oceanospirillales</taxon>
        <taxon>Endozoicomonadaceae</taxon>
        <taxon>Kistimonas</taxon>
    </lineage>
</organism>
<dbReference type="Proteomes" id="UP001500604">
    <property type="component" value="Unassembled WGS sequence"/>
</dbReference>
<sequence>MIEVTEKDIGRRVVYRPDREKEPGFITSYNKYFVFVQYEKTRGDTSMATRREDLVYTG</sequence>
<name>A0ABP8V2P4_9GAMM</name>
<proteinExistence type="predicted"/>
<dbReference type="EMBL" id="BAABFL010000255">
    <property type="protein sequence ID" value="GAA4649679.1"/>
    <property type="molecule type" value="Genomic_DNA"/>
</dbReference>
<gene>
    <name evidence="1" type="ORF">GCM10023116_19580</name>
</gene>
<evidence type="ECO:0000313" key="1">
    <source>
        <dbReference type="EMBL" id="GAA4649679.1"/>
    </source>
</evidence>
<comment type="caution">
    <text evidence="1">The sequence shown here is derived from an EMBL/GenBank/DDBJ whole genome shotgun (WGS) entry which is preliminary data.</text>
</comment>
<keyword evidence="2" id="KW-1185">Reference proteome</keyword>
<reference evidence="2" key="1">
    <citation type="journal article" date="2019" name="Int. J. Syst. Evol. Microbiol.">
        <title>The Global Catalogue of Microorganisms (GCM) 10K type strain sequencing project: providing services to taxonomists for standard genome sequencing and annotation.</title>
        <authorList>
            <consortium name="The Broad Institute Genomics Platform"/>
            <consortium name="The Broad Institute Genome Sequencing Center for Infectious Disease"/>
            <person name="Wu L."/>
            <person name="Ma J."/>
        </authorList>
    </citation>
    <scope>NUCLEOTIDE SEQUENCE [LARGE SCALE GENOMIC DNA]</scope>
    <source>
        <strain evidence="2">JCM 17805</strain>
    </source>
</reference>
<dbReference type="RefSeq" id="WP_345195640.1">
    <property type="nucleotide sequence ID" value="NZ_BAABFL010000255.1"/>
</dbReference>